<dbReference type="HOGENOM" id="CLU_023853_0_0_9"/>
<keyword evidence="3" id="KW-0159">Chromosome partition</keyword>
<dbReference type="InterPro" id="IPR050336">
    <property type="entry name" value="Chromosome_partition/occlusion"/>
</dbReference>
<dbReference type="GO" id="GO:0045881">
    <property type="term" value="P:positive regulation of sporulation resulting in formation of a cellular spore"/>
    <property type="evidence" value="ECO:0007669"/>
    <property type="project" value="TreeGrafter"/>
</dbReference>
<proteinExistence type="inferred from homology"/>
<dbReference type="PANTHER" id="PTHR33375">
    <property type="entry name" value="CHROMOSOME-PARTITIONING PROTEIN PARB-RELATED"/>
    <property type="match status" value="1"/>
</dbReference>
<dbReference type="GO" id="GO:0009295">
    <property type="term" value="C:nucleoid"/>
    <property type="evidence" value="ECO:0007669"/>
    <property type="project" value="UniProtKB-SubCell"/>
</dbReference>
<dbReference type="InterPro" id="IPR004437">
    <property type="entry name" value="ParB/RepB/Spo0J"/>
</dbReference>
<dbReference type="InterPro" id="IPR057240">
    <property type="entry name" value="ParB_dimer_C"/>
</dbReference>
<dbReference type="Gene3D" id="1.10.10.2830">
    <property type="match status" value="1"/>
</dbReference>
<dbReference type="GO" id="GO:0003677">
    <property type="term" value="F:DNA binding"/>
    <property type="evidence" value="ECO:0007669"/>
    <property type="project" value="UniProtKB-KW"/>
</dbReference>
<organism evidence="6 7">
    <name type="scientific">Thermoanaerobacterium xylanolyticum (strain ATCC 49914 / DSM 7097 / LX-11)</name>
    <dbReference type="NCBI Taxonomy" id="858215"/>
    <lineage>
        <taxon>Bacteria</taxon>
        <taxon>Bacillati</taxon>
        <taxon>Bacillota</taxon>
        <taxon>Clostridia</taxon>
        <taxon>Thermoanaerobacterales</taxon>
        <taxon>Thermoanaerobacteraceae</taxon>
        <taxon>Thermoanaerobacterium</taxon>
    </lineage>
</organism>
<comment type="similarity">
    <text evidence="2">Belongs to the ParB family.</text>
</comment>
<dbReference type="Gene3D" id="3.90.1530.30">
    <property type="match status" value="1"/>
</dbReference>
<gene>
    <name evidence="6" type="ordered locus">Thexy_2404</name>
</gene>
<dbReference type="eggNOG" id="COG1475">
    <property type="taxonomic scope" value="Bacteria"/>
</dbReference>
<dbReference type="Pfam" id="PF17762">
    <property type="entry name" value="HTH_ParB"/>
    <property type="match status" value="1"/>
</dbReference>
<dbReference type="SUPFAM" id="SSF109709">
    <property type="entry name" value="KorB DNA-binding domain-like"/>
    <property type="match status" value="1"/>
</dbReference>
<keyword evidence="4" id="KW-0238">DNA-binding</keyword>
<accession>F6BFU4</accession>
<reference evidence="6" key="1">
    <citation type="submission" date="2011-05" db="EMBL/GenBank/DDBJ databases">
        <title>Complete sequence of Thermoanaerobacterium xylanolyticum LX-11.</title>
        <authorList>
            <consortium name="US DOE Joint Genome Institute"/>
            <person name="Lucas S."/>
            <person name="Han J."/>
            <person name="Lapidus A."/>
            <person name="Cheng J.-F."/>
            <person name="Goodwin L."/>
            <person name="Pitluck S."/>
            <person name="Peters L."/>
            <person name="Mikhailova N."/>
            <person name="Lu M."/>
            <person name="Han C."/>
            <person name="Tapia R."/>
            <person name="Land M."/>
            <person name="Hauser L."/>
            <person name="Kyrpides N."/>
            <person name="Ivanova N."/>
            <person name="Pagani I."/>
            <person name="Hemme C."/>
            <person name="Woyke T."/>
        </authorList>
    </citation>
    <scope>NUCLEOTIDE SEQUENCE</scope>
    <source>
        <strain evidence="6">LX-11</strain>
    </source>
</reference>
<sequence length="279" mass="32063">MNNKRGLGRGLQALIPEIDEESAKGVENIKISDIEPNQFQPRKHFDDESLKELSDSIKEHGIIQPIIVRRNDFGYQIVAGERRWRAAKLAGLKEVPAIVKDFDDQKVMEIALIENLQREDLNPIDEAKAYKSLMEQFNLTQEEISKRVGKSRSSIANSIRLLNLDEEVQNMLMEGKITTGHAKVILALQDAEKQNMIAKKIVDKNLNVRDTENLIKEVTSSKKKKRKESDAYIKEIEDNFCRFFGTKVKIIHGKNKGKILIEYYSEEDLSRLTELIIDR</sequence>
<evidence type="ECO:0000256" key="2">
    <source>
        <dbReference type="ARBA" id="ARBA00006295"/>
    </source>
</evidence>
<dbReference type="STRING" id="858215.Thexy_2404"/>
<evidence type="ECO:0000256" key="1">
    <source>
        <dbReference type="ARBA" id="ARBA00004453"/>
    </source>
</evidence>
<protein>
    <submittedName>
        <fullName evidence="6">ParB-like partition protein</fullName>
    </submittedName>
</protein>
<dbReference type="CDD" id="cd16393">
    <property type="entry name" value="SPO0J_N"/>
    <property type="match status" value="1"/>
</dbReference>
<evidence type="ECO:0000256" key="4">
    <source>
        <dbReference type="ARBA" id="ARBA00023125"/>
    </source>
</evidence>
<comment type="subcellular location">
    <subcellularLocation>
        <location evidence="1">Cytoplasm</location>
        <location evidence="1">Nucleoid</location>
    </subcellularLocation>
</comment>
<dbReference type="Pfam" id="PF02195">
    <property type="entry name" value="ParB_N"/>
    <property type="match status" value="1"/>
</dbReference>
<dbReference type="AlphaFoldDB" id="F6BFU4"/>
<dbReference type="FunFam" id="1.10.10.2830:FF:000001">
    <property type="entry name" value="Chromosome partitioning protein ParB"/>
    <property type="match status" value="1"/>
</dbReference>
<feature type="domain" description="ParB-like N-terminal" evidence="5">
    <location>
        <begin position="27"/>
        <end position="116"/>
    </location>
</feature>
<dbReference type="GO" id="GO:0007059">
    <property type="term" value="P:chromosome segregation"/>
    <property type="evidence" value="ECO:0007669"/>
    <property type="project" value="UniProtKB-KW"/>
</dbReference>
<dbReference type="PANTHER" id="PTHR33375:SF1">
    <property type="entry name" value="CHROMOSOME-PARTITIONING PROTEIN PARB-RELATED"/>
    <property type="match status" value="1"/>
</dbReference>
<dbReference type="NCBIfam" id="TIGR00180">
    <property type="entry name" value="parB_part"/>
    <property type="match status" value="1"/>
</dbReference>
<dbReference type="RefSeq" id="WP_013789119.1">
    <property type="nucleotide sequence ID" value="NC_015555.1"/>
</dbReference>
<dbReference type="GO" id="GO:0005694">
    <property type="term" value="C:chromosome"/>
    <property type="evidence" value="ECO:0007669"/>
    <property type="project" value="TreeGrafter"/>
</dbReference>
<dbReference type="InterPro" id="IPR036086">
    <property type="entry name" value="ParB/Sulfiredoxin_sf"/>
</dbReference>
<dbReference type="FunFam" id="3.90.1530.30:FF:000001">
    <property type="entry name" value="Chromosome partitioning protein ParB"/>
    <property type="match status" value="1"/>
</dbReference>
<dbReference type="Proteomes" id="UP000007239">
    <property type="component" value="Chromosome"/>
</dbReference>
<dbReference type="SMART" id="SM00470">
    <property type="entry name" value="ParB"/>
    <property type="match status" value="1"/>
</dbReference>
<keyword evidence="7" id="KW-1185">Reference proteome</keyword>
<evidence type="ECO:0000313" key="7">
    <source>
        <dbReference type="Proteomes" id="UP000007239"/>
    </source>
</evidence>
<dbReference type="Pfam" id="PF23552">
    <property type="entry name" value="ParB_C"/>
    <property type="match status" value="1"/>
</dbReference>
<evidence type="ECO:0000313" key="6">
    <source>
        <dbReference type="EMBL" id="AEF18398.1"/>
    </source>
</evidence>
<dbReference type="SUPFAM" id="SSF110849">
    <property type="entry name" value="ParB/Sulfiredoxin"/>
    <property type="match status" value="1"/>
</dbReference>
<name>F6BFU4_THEXL</name>
<evidence type="ECO:0000259" key="5">
    <source>
        <dbReference type="SMART" id="SM00470"/>
    </source>
</evidence>
<dbReference type="InterPro" id="IPR003115">
    <property type="entry name" value="ParB_N"/>
</dbReference>
<dbReference type="KEGG" id="txy:Thexy_2404"/>
<dbReference type="InterPro" id="IPR041468">
    <property type="entry name" value="HTH_ParB/Spo0J"/>
</dbReference>
<dbReference type="EMBL" id="CP002739">
    <property type="protein sequence ID" value="AEF18398.1"/>
    <property type="molecule type" value="Genomic_DNA"/>
</dbReference>
<evidence type="ECO:0000256" key="3">
    <source>
        <dbReference type="ARBA" id="ARBA00022829"/>
    </source>
</evidence>